<dbReference type="GO" id="GO:0031210">
    <property type="term" value="F:phosphatidylcholine binding"/>
    <property type="evidence" value="ECO:0007669"/>
    <property type="project" value="TreeGrafter"/>
</dbReference>
<keyword evidence="3" id="KW-1185">Reference proteome</keyword>
<evidence type="ECO:0000313" key="2">
    <source>
        <dbReference type="EMBL" id="VDN18291.1"/>
    </source>
</evidence>
<accession>A0A3P7MK41</accession>
<sequence length="127" mass="14971">MESVIESFGQAPYIRFGRNPKTAMMSTLRTEKTYTNAKVGPCANKQETRIFTIFHRELFCWTDRWYGLTMEDIRRLEDKTKEELELVSIILFNVKSFSALTGNCNCVRASRNLPSMHTWLLRVWRKL</sequence>
<protein>
    <recommendedName>
        <fullName evidence="1">Phosphatidylinositol transfer protein N-terminal domain-containing protein</fullName>
    </recommendedName>
</protein>
<dbReference type="GO" id="GO:0008525">
    <property type="term" value="F:phosphatidylcholine transporter activity"/>
    <property type="evidence" value="ECO:0007669"/>
    <property type="project" value="TreeGrafter"/>
</dbReference>
<name>A0A3P7MK41_DIBLA</name>
<dbReference type="GO" id="GO:0005737">
    <property type="term" value="C:cytoplasm"/>
    <property type="evidence" value="ECO:0007669"/>
    <property type="project" value="TreeGrafter"/>
</dbReference>
<dbReference type="AlphaFoldDB" id="A0A3P7MK41"/>
<dbReference type="InterPro" id="IPR001666">
    <property type="entry name" value="PI_transfer"/>
</dbReference>
<dbReference type="GO" id="GO:0008526">
    <property type="term" value="F:phosphatidylinositol transfer activity"/>
    <property type="evidence" value="ECO:0007669"/>
    <property type="project" value="TreeGrafter"/>
</dbReference>
<dbReference type="SMR" id="A0A3P7MK41"/>
<dbReference type="EMBL" id="UYRU01069038">
    <property type="protein sequence ID" value="VDN18291.1"/>
    <property type="molecule type" value="Genomic_DNA"/>
</dbReference>
<evidence type="ECO:0000313" key="3">
    <source>
        <dbReference type="Proteomes" id="UP000281553"/>
    </source>
</evidence>
<proteinExistence type="predicted"/>
<dbReference type="SUPFAM" id="SSF55961">
    <property type="entry name" value="Bet v1-like"/>
    <property type="match status" value="1"/>
</dbReference>
<gene>
    <name evidence="2" type="ORF">DILT_LOCUS13150</name>
</gene>
<dbReference type="OrthoDB" id="18453at2759"/>
<dbReference type="PANTHER" id="PTHR10658">
    <property type="entry name" value="PHOSPHATIDYLINOSITOL TRANSFER PROTEIN"/>
    <property type="match status" value="1"/>
</dbReference>
<dbReference type="Pfam" id="PF02121">
    <property type="entry name" value="IP_trans"/>
    <property type="match status" value="1"/>
</dbReference>
<dbReference type="PANTHER" id="PTHR10658:SF11">
    <property type="entry name" value="VIBRATOR, ISOFORM B"/>
    <property type="match status" value="1"/>
</dbReference>
<organism evidence="2 3">
    <name type="scientific">Dibothriocephalus latus</name>
    <name type="common">Fish tapeworm</name>
    <name type="synonym">Diphyllobothrium latum</name>
    <dbReference type="NCBI Taxonomy" id="60516"/>
    <lineage>
        <taxon>Eukaryota</taxon>
        <taxon>Metazoa</taxon>
        <taxon>Spiralia</taxon>
        <taxon>Lophotrochozoa</taxon>
        <taxon>Platyhelminthes</taxon>
        <taxon>Cestoda</taxon>
        <taxon>Eucestoda</taxon>
        <taxon>Diphyllobothriidea</taxon>
        <taxon>Diphyllobothriidae</taxon>
        <taxon>Dibothriocephalus</taxon>
    </lineage>
</organism>
<reference evidence="2 3" key="1">
    <citation type="submission" date="2018-11" db="EMBL/GenBank/DDBJ databases">
        <authorList>
            <consortium name="Pathogen Informatics"/>
        </authorList>
    </citation>
    <scope>NUCLEOTIDE SEQUENCE [LARGE SCALE GENOMIC DNA]</scope>
</reference>
<feature type="domain" description="Phosphatidylinositol transfer protein N-terminal" evidence="1">
    <location>
        <begin position="36"/>
        <end position="82"/>
    </location>
</feature>
<dbReference type="InterPro" id="IPR023393">
    <property type="entry name" value="START-like_dom_sf"/>
</dbReference>
<dbReference type="Proteomes" id="UP000281553">
    <property type="component" value="Unassembled WGS sequence"/>
</dbReference>
<evidence type="ECO:0000259" key="1">
    <source>
        <dbReference type="Pfam" id="PF02121"/>
    </source>
</evidence>
<dbReference type="InterPro" id="IPR055261">
    <property type="entry name" value="PI_transfer_N"/>
</dbReference>
<dbReference type="Gene3D" id="3.30.530.20">
    <property type="match status" value="1"/>
</dbReference>
<dbReference type="GO" id="GO:0035091">
    <property type="term" value="F:phosphatidylinositol binding"/>
    <property type="evidence" value="ECO:0007669"/>
    <property type="project" value="TreeGrafter"/>
</dbReference>